<reference evidence="1" key="2">
    <citation type="journal article" date="2014" name="ISME J.">
        <title>Microbial stratification in low pH oxic and suboxic macroscopic growths along an acid mine drainage.</title>
        <authorList>
            <person name="Mendez-Garcia C."/>
            <person name="Mesa V."/>
            <person name="Sprenger R.R."/>
            <person name="Richter M."/>
            <person name="Diez M.S."/>
            <person name="Solano J."/>
            <person name="Bargiela R."/>
            <person name="Golyshina O.V."/>
            <person name="Manteca A."/>
            <person name="Ramos J.L."/>
            <person name="Gallego J.R."/>
            <person name="Llorente I."/>
            <person name="Martins Dos Santos V.A."/>
            <person name="Jensen O.N."/>
            <person name="Pelaez A.I."/>
            <person name="Sanchez J."/>
            <person name="Ferrer M."/>
        </authorList>
    </citation>
    <scope>NUCLEOTIDE SEQUENCE</scope>
</reference>
<organism evidence="1">
    <name type="scientific">mine drainage metagenome</name>
    <dbReference type="NCBI Taxonomy" id="410659"/>
    <lineage>
        <taxon>unclassified sequences</taxon>
        <taxon>metagenomes</taxon>
        <taxon>ecological metagenomes</taxon>
    </lineage>
</organism>
<name>T1B0E4_9ZZZZ</name>
<evidence type="ECO:0000313" key="1">
    <source>
        <dbReference type="EMBL" id="EQD47830.1"/>
    </source>
</evidence>
<comment type="caution">
    <text evidence="1">The sequence shown here is derived from an EMBL/GenBank/DDBJ whole genome shotgun (WGS) entry which is preliminary data.</text>
</comment>
<reference evidence="1" key="1">
    <citation type="submission" date="2013-08" db="EMBL/GenBank/DDBJ databases">
        <authorList>
            <person name="Mendez C."/>
            <person name="Richter M."/>
            <person name="Ferrer M."/>
            <person name="Sanchez J."/>
        </authorList>
    </citation>
    <scope>NUCLEOTIDE SEQUENCE</scope>
</reference>
<gene>
    <name evidence="1" type="ORF">B1B_12147</name>
</gene>
<feature type="non-terminal residue" evidence="1">
    <location>
        <position position="1"/>
    </location>
</feature>
<accession>T1B0E4</accession>
<sequence>FTILSSTGSVLVNVPVPMSSVVHASFYINQTGTFNWQCEVDCGSGPTGWGGAMSTPGWMMGSVKVIL</sequence>
<dbReference type="EMBL" id="AUZY01007941">
    <property type="protein sequence ID" value="EQD47830.1"/>
    <property type="molecule type" value="Genomic_DNA"/>
</dbReference>
<protein>
    <submittedName>
        <fullName evidence="1">Uncharacterized protein</fullName>
    </submittedName>
</protein>
<proteinExistence type="predicted"/>
<dbReference type="AlphaFoldDB" id="T1B0E4"/>